<name>A0A2Z5GBH0_9BACT</name>
<dbReference type="KEGG" id="abas:ACPOL_6844"/>
<evidence type="ECO:0000259" key="1">
    <source>
        <dbReference type="PROSITE" id="PS50887"/>
    </source>
</evidence>
<dbReference type="InterPro" id="IPR000160">
    <property type="entry name" value="GGDEF_dom"/>
</dbReference>
<dbReference type="EMBL" id="CP030842">
    <property type="protein sequence ID" value="AXC16054.1"/>
    <property type="molecule type" value="Genomic_DNA"/>
</dbReference>
<dbReference type="SUPFAM" id="SSF55781">
    <property type="entry name" value="GAF domain-like"/>
    <property type="match status" value="1"/>
</dbReference>
<dbReference type="AlphaFoldDB" id="A0A2Z5GBH0"/>
<dbReference type="PROSITE" id="PS50887">
    <property type="entry name" value="GGDEF"/>
    <property type="match status" value="1"/>
</dbReference>
<evidence type="ECO:0000313" key="3">
    <source>
        <dbReference type="Proteomes" id="UP000253606"/>
    </source>
</evidence>
<dbReference type="NCBIfam" id="TIGR00254">
    <property type="entry name" value="GGDEF"/>
    <property type="match status" value="1"/>
</dbReference>
<dbReference type="Pfam" id="PF00990">
    <property type="entry name" value="GGDEF"/>
    <property type="match status" value="1"/>
</dbReference>
<protein>
    <submittedName>
        <fullName evidence="2">Diguanylate cyclase/phosphodiesterase (GGDEF &amp; EAL domains) with PAS/PAC sensor(S)</fullName>
    </submittedName>
</protein>
<feature type="domain" description="GGDEF" evidence="1">
    <location>
        <begin position="195"/>
        <end position="325"/>
    </location>
</feature>
<dbReference type="InterPro" id="IPR029787">
    <property type="entry name" value="Nucleotide_cyclase"/>
</dbReference>
<dbReference type="SUPFAM" id="SSF55073">
    <property type="entry name" value="Nucleotide cyclase"/>
    <property type="match status" value="1"/>
</dbReference>
<proteinExistence type="predicted"/>
<gene>
    <name evidence="2" type="ORF">ACPOL_6844</name>
</gene>
<dbReference type="InterPro" id="IPR003018">
    <property type="entry name" value="GAF"/>
</dbReference>
<dbReference type="InterPro" id="IPR043128">
    <property type="entry name" value="Rev_trsase/Diguanyl_cyclase"/>
</dbReference>
<organism evidence="2 3">
    <name type="scientific">Acidisarcina polymorpha</name>
    <dbReference type="NCBI Taxonomy" id="2211140"/>
    <lineage>
        <taxon>Bacteria</taxon>
        <taxon>Pseudomonadati</taxon>
        <taxon>Acidobacteriota</taxon>
        <taxon>Terriglobia</taxon>
        <taxon>Terriglobales</taxon>
        <taxon>Acidobacteriaceae</taxon>
        <taxon>Acidisarcina</taxon>
    </lineage>
</organism>
<dbReference type="Pfam" id="PF01590">
    <property type="entry name" value="GAF"/>
    <property type="match status" value="1"/>
</dbReference>
<dbReference type="Gene3D" id="3.30.70.270">
    <property type="match status" value="1"/>
</dbReference>
<dbReference type="CDD" id="cd01949">
    <property type="entry name" value="GGDEF"/>
    <property type="match status" value="1"/>
</dbReference>
<keyword evidence="3" id="KW-1185">Reference proteome</keyword>
<accession>A0A2Z5GBH0</accession>
<evidence type="ECO:0000313" key="2">
    <source>
        <dbReference type="EMBL" id="AXC16054.1"/>
    </source>
</evidence>
<dbReference type="PANTHER" id="PTHR43102:SF2">
    <property type="entry name" value="GAF DOMAIN-CONTAINING PROTEIN"/>
    <property type="match status" value="1"/>
</dbReference>
<dbReference type="Gene3D" id="3.30.450.40">
    <property type="match status" value="1"/>
</dbReference>
<dbReference type="PANTHER" id="PTHR43102">
    <property type="entry name" value="SLR1143 PROTEIN"/>
    <property type="match status" value="1"/>
</dbReference>
<dbReference type="SMART" id="SM00065">
    <property type="entry name" value="GAF"/>
    <property type="match status" value="1"/>
</dbReference>
<dbReference type="Proteomes" id="UP000253606">
    <property type="component" value="Plasmid pACPOL2"/>
</dbReference>
<sequence length="334" mass="37476">MSSAEAKLQDEAGRLAALRRYEVLDTPREPAFDRITALVKRVLKVPICNVSLIDADRQWFKSCVGLSVSETRRDESFCTHTIMEREPLCVPDAKLDTRFLANPLVTGDPFIRSYLGFPLSTPDGYNVGSLCVIDVVPRSYSPNEIEILKSFATLAGNELELRRIAETDHLTGAVTRRGFTLEMEKILSRYRRWGRPAALLLLDLDDFKRVNDVYGHPTGDLVLQTASRELASQLRHGDILGRLGGEEFGILLQETSITQAGETAERLRLHLQSVPVQHDPFIQVTASFGIAPLILKRFLYNIGWPRLTKRCMTPNKQDEIAVIVPECSCCVNSH</sequence>
<reference evidence="2 3" key="1">
    <citation type="journal article" date="2018" name="Front. Microbiol.">
        <title>Hydrolytic Capabilities as a Key to Environmental Success: Chitinolytic and Cellulolytic Acidobacteria From Acidic Sub-arctic Soils and Boreal Peatlands.</title>
        <authorList>
            <person name="Belova S.E."/>
            <person name="Ravin N.V."/>
            <person name="Pankratov T.A."/>
            <person name="Rakitin A.L."/>
            <person name="Ivanova A.A."/>
            <person name="Beletsky A.V."/>
            <person name="Mardanov A.V."/>
            <person name="Sinninghe Damste J.S."/>
            <person name="Dedysh S.N."/>
        </authorList>
    </citation>
    <scope>NUCLEOTIDE SEQUENCE [LARGE SCALE GENOMIC DNA]</scope>
    <source>
        <strain evidence="2 3">SBC82</strain>
        <plasmid evidence="3">pacpol2</plasmid>
    </source>
</reference>
<keyword evidence="2" id="KW-0614">Plasmid</keyword>
<dbReference type="SMART" id="SM00267">
    <property type="entry name" value="GGDEF"/>
    <property type="match status" value="1"/>
</dbReference>
<dbReference type="InterPro" id="IPR029016">
    <property type="entry name" value="GAF-like_dom_sf"/>
</dbReference>
<geneLocation type="plasmid" evidence="3">
    <name>pacpol2</name>
</geneLocation>